<dbReference type="InterPro" id="IPR023996">
    <property type="entry name" value="TonB-dep_OMP_SusC/RagA"/>
</dbReference>
<dbReference type="PROSITE" id="PS52016">
    <property type="entry name" value="TONB_DEPENDENT_REC_3"/>
    <property type="match status" value="1"/>
</dbReference>
<evidence type="ECO:0000256" key="3">
    <source>
        <dbReference type="ARBA" id="ARBA00022452"/>
    </source>
</evidence>
<dbReference type="InterPro" id="IPR039426">
    <property type="entry name" value="TonB-dep_rcpt-like"/>
</dbReference>
<dbReference type="Proteomes" id="UP000257030">
    <property type="component" value="Unassembled WGS sequence"/>
</dbReference>
<dbReference type="NCBIfam" id="TIGR04056">
    <property type="entry name" value="OMP_RagA_SusC"/>
    <property type="match status" value="1"/>
</dbReference>
<dbReference type="SUPFAM" id="SSF56935">
    <property type="entry name" value="Porins"/>
    <property type="match status" value="1"/>
</dbReference>
<evidence type="ECO:0000256" key="6">
    <source>
        <dbReference type="ARBA" id="ARBA00023237"/>
    </source>
</evidence>
<keyword evidence="6 7" id="KW-0998">Cell outer membrane</keyword>
<evidence type="ECO:0000256" key="5">
    <source>
        <dbReference type="ARBA" id="ARBA00023136"/>
    </source>
</evidence>
<feature type="domain" description="TonB-dependent receptor plug" evidence="8">
    <location>
        <begin position="234"/>
        <end position="348"/>
    </location>
</feature>
<keyword evidence="10" id="KW-1185">Reference proteome</keyword>
<comment type="subcellular location">
    <subcellularLocation>
        <location evidence="1 7">Cell outer membrane</location>
        <topology evidence="1 7">Multi-pass membrane protein</topology>
    </subcellularLocation>
</comment>
<comment type="similarity">
    <text evidence="7">Belongs to the TonB-dependent receptor family.</text>
</comment>
<keyword evidence="5 7" id="KW-0472">Membrane</keyword>
<dbReference type="NCBIfam" id="TIGR04057">
    <property type="entry name" value="SusC_RagA_signa"/>
    <property type="match status" value="1"/>
</dbReference>
<dbReference type="Gene3D" id="2.60.40.1120">
    <property type="entry name" value="Carboxypeptidase-like, regulatory domain"/>
    <property type="match status" value="1"/>
</dbReference>
<protein>
    <submittedName>
        <fullName evidence="9">SusC/RagA family TonB-linked outer membrane protein</fullName>
    </submittedName>
</protein>
<reference evidence="9 10" key="1">
    <citation type="journal article" date="2010" name="Syst. Appl. Microbiol.">
        <title>Four new species of Chryseobacterium from the rhizosphere of coastal sand dune plants, Chryseobacterium elymi sp. nov., Chryseobacterium hagamense sp. nov., Chryseobacterium lathyri sp. nov. and Chryseobacterium rhizosphaerae sp. nov.</title>
        <authorList>
            <person name="Cho S.H."/>
            <person name="Lee K.S."/>
            <person name="Shin D.S."/>
            <person name="Han J.H."/>
            <person name="Park K.S."/>
            <person name="Lee C.H."/>
            <person name="Park K.H."/>
            <person name="Kim S.B."/>
        </authorList>
    </citation>
    <scope>NUCLEOTIDE SEQUENCE [LARGE SCALE GENOMIC DNA]</scope>
    <source>
        <strain evidence="9 10">KCTC 22547</strain>
    </source>
</reference>
<evidence type="ECO:0000256" key="7">
    <source>
        <dbReference type="PROSITE-ProRule" id="PRU01360"/>
    </source>
</evidence>
<sequence>MIYTIKDNGKWRSIPRKDQQYIVTHSNSRPAMKTTIFYMFLLLFLACTKVTAQKIVLFSKDTPFKNVIQQVQKQSGYSFAINDRHMRMAKTVTISAQDKDLKEVLNAIFNSQPFGYIIDGKVIISVDRGKEPQSKTPEEKKQEPIKGKVSNEKGEALAGASVRIKGTTVNFFTDANGRFEIPANYNNAVLQVSYIGYATTEVSANAAYNIFLNPSNNTIDIVDVISTGYQNIPKERATGSFVQIDNQLLNRRVSTNILDRLDGVTSGLIFNKISGPIGLNPPNEKLGISIRGRVTIDDKVSADPLVVLDNFPYDGDINNINPNDIESITVLKDAAAASIWGSRSGNGVIVITTKKGKFNQPLKIDFNSNLTVGARPNLKYSRNFLKSSEFINVETFLFNRGYYDPNINDNNYYPVISPVVELLLKQKNDPSNENITDQINRLRNVDVRDQTSEYFYRPSINQQYSLGFRGGSEKAIYSLSIGYDKNRNTLFGSGNNRFTINSTNTYHPIKNLEITGSVFYTKSENKFGYQYTSPYPYISFVDDNKNPLEVPYGNRDSYLNNAQSLGFLDWKYRPIQERDLYNTSSKTNNILIRGVVRYNFTDFLNAEIQYQHENENGNNRGYRSPESYEARNFVNMYSQRSNEGSFTYPFPKGGILYLTDRTLYSNNFRTQLNFNKEFEQKHLVSAIVGAEIREIVSESTDNALYGYNDEFGTSATNLNYNISYPINPSALGSTVLPSPLGKIIGNTNRYISYYANGAYTYLGKYTFSLSGRKDGANIFGVKTNDKMTPLWSTGVAYDISKESFYKFPLIPYLKLRASFGYNGNVYNGSSYLTATYDVSPITGLPIATITSAPNSELRWEKIRNKNVALDFSTKGNRLNGSFEIYDKLGTDLIEDAQLAHSTGFSSYKGNAATVKTRGVDINLNSVNLNGNFRWNTTFLFSYNKDKVISYDTKYTSQYLTSTGFNIDGPARYGLYIHEGNSLFGVYSFKSAGLDPTNGDPQGYLHGEISKDYLNIITSSNYEDIVYHGSSRPRNFGSLRNTFSYKGLAISANITYKFGYYFRRRSTPLNLSNVVSSGYANQEFIDRWKAAGDESHTAVPSVVYEFNYNRDNFYQSSESLVEKGDHIRLQDVSLSYDFNKEFLRNLPFATLQFYSYINNIGILWRKNNKGIDPDISEYNNYGYNVYPNPTTVSFGIRTTLK</sequence>
<organism evidence="9 10">
    <name type="scientific">Chryseobacterium elymi</name>
    <dbReference type="NCBI Taxonomy" id="395936"/>
    <lineage>
        <taxon>Bacteria</taxon>
        <taxon>Pseudomonadati</taxon>
        <taxon>Bacteroidota</taxon>
        <taxon>Flavobacteriia</taxon>
        <taxon>Flavobacteriales</taxon>
        <taxon>Weeksellaceae</taxon>
        <taxon>Chryseobacterium group</taxon>
        <taxon>Chryseobacterium</taxon>
    </lineage>
</organism>
<keyword evidence="3 7" id="KW-1134">Transmembrane beta strand</keyword>
<evidence type="ECO:0000256" key="1">
    <source>
        <dbReference type="ARBA" id="ARBA00004571"/>
    </source>
</evidence>
<evidence type="ECO:0000256" key="4">
    <source>
        <dbReference type="ARBA" id="ARBA00022692"/>
    </source>
</evidence>
<evidence type="ECO:0000313" key="10">
    <source>
        <dbReference type="Proteomes" id="UP000257030"/>
    </source>
</evidence>
<evidence type="ECO:0000259" key="8">
    <source>
        <dbReference type="Pfam" id="PF07715"/>
    </source>
</evidence>
<dbReference type="AlphaFoldDB" id="A0A3D9DNB4"/>
<dbReference type="Pfam" id="PF07715">
    <property type="entry name" value="Plug"/>
    <property type="match status" value="1"/>
</dbReference>
<dbReference type="InterPro" id="IPR008969">
    <property type="entry name" value="CarboxyPept-like_regulatory"/>
</dbReference>
<dbReference type="Pfam" id="PF13715">
    <property type="entry name" value="CarbopepD_reg_2"/>
    <property type="match status" value="1"/>
</dbReference>
<keyword evidence="2 7" id="KW-0813">Transport</keyword>
<dbReference type="InterPro" id="IPR037066">
    <property type="entry name" value="Plug_dom_sf"/>
</dbReference>
<dbReference type="Gene3D" id="2.40.170.20">
    <property type="entry name" value="TonB-dependent receptor, beta-barrel domain"/>
    <property type="match status" value="1"/>
</dbReference>
<dbReference type="InterPro" id="IPR012910">
    <property type="entry name" value="Plug_dom"/>
</dbReference>
<evidence type="ECO:0000256" key="2">
    <source>
        <dbReference type="ARBA" id="ARBA00022448"/>
    </source>
</evidence>
<dbReference type="InterPro" id="IPR023997">
    <property type="entry name" value="TonB-dep_OMP_SusC/RagA_CS"/>
</dbReference>
<dbReference type="GO" id="GO:0009279">
    <property type="term" value="C:cell outer membrane"/>
    <property type="evidence" value="ECO:0007669"/>
    <property type="project" value="UniProtKB-SubCell"/>
</dbReference>
<dbReference type="Gene3D" id="3.55.50.30">
    <property type="match status" value="1"/>
</dbReference>
<keyword evidence="4 7" id="KW-0812">Transmembrane</keyword>
<dbReference type="SUPFAM" id="SSF49464">
    <property type="entry name" value="Carboxypeptidase regulatory domain-like"/>
    <property type="match status" value="1"/>
</dbReference>
<proteinExistence type="inferred from homology"/>
<gene>
    <name evidence="9" type="ORF">DRF60_06710</name>
</gene>
<dbReference type="EMBL" id="QNUH01000004">
    <property type="protein sequence ID" value="REC79508.1"/>
    <property type="molecule type" value="Genomic_DNA"/>
</dbReference>
<dbReference type="InterPro" id="IPR036942">
    <property type="entry name" value="Beta-barrel_TonB_sf"/>
</dbReference>
<dbReference type="Gene3D" id="2.170.130.10">
    <property type="entry name" value="TonB-dependent receptor, plug domain"/>
    <property type="match status" value="1"/>
</dbReference>
<comment type="caution">
    <text evidence="9">The sequence shown here is derived from an EMBL/GenBank/DDBJ whole genome shotgun (WGS) entry which is preliminary data.</text>
</comment>
<evidence type="ECO:0000313" key="9">
    <source>
        <dbReference type="EMBL" id="REC79508.1"/>
    </source>
</evidence>
<name>A0A3D9DNB4_9FLAO</name>
<accession>A0A3D9DNB4</accession>